<dbReference type="NCBIfam" id="NF004790">
    <property type="entry name" value="PRK06136.1"/>
    <property type="match status" value="1"/>
</dbReference>
<keyword evidence="3 8" id="KW-0489">Methyltransferase</keyword>
<dbReference type="Gene3D" id="3.30.950.10">
    <property type="entry name" value="Methyltransferase, Cobalt-precorrin-4 Transmethylase, Domain 2"/>
    <property type="match status" value="1"/>
</dbReference>
<keyword evidence="11" id="KW-1185">Reference proteome</keyword>
<evidence type="ECO:0000256" key="6">
    <source>
        <dbReference type="ARBA" id="ARBA00023244"/>
    </source>
</evidence>
<evidence type="ECO:0000256" key="7">
    <source>
        <dbReference type="ARBA" id="ARBA00025705"/>
    </source>
</evidence>
<keyword evidence="4 8" id="KW-0808">Transferase</keyword>
<feature type="domain" description="Tetrapyrrole methylase" evidence="9">
    <location>
        <begin position="22"/>
        <end position="231"/>
    </location>
</feature>
<dbReference type="GO" id="GO:0004851">
    <property type="term" value="F:uroporphyrin-III C-methyltransferase activity"/>
    <property type="evidence" value="ECO:0007669"/>
    <property type="project" value="UniProtKB-EC"/>
</dbReference>
<evidence type="ECO:0000256" key="3">
    <source>
        <dbReference type="ARBA" id="ARBA00022603"/>
    </source>
</evidence>
<dbReference type="InterPro" id="IPR014777">
    <property type="entry name" value="4pyrrole_Mease_sub1"/>
</dbReference>
<evidence type="ECO:0000313" key="10">
    <source>
        <dbReference type="EMBL" id="MDQ0439279.1"/>
    </source>
</evidence>
<dbReference type="PANTHER" id="PTHR45790">
    <property type="entry name" value="SIROHEME SYNTHASE-RELATED"/>
    <property type="match status" value="1"/>
</dbReference>
<dbReference type="EMBL" id="JAUSVO010000005">
    <property type="protein sequence ID" value="MDQ0439279.1"/>
    <property type="molecule type" value="Genomic_DNA"/>
</dbReference>
<dbReference type="InterPro" id="IPR006366">
    <property type="entry name" value="CobA/CysG_C"/>
</dbReference>
<evidence type="ECO:0000256" key="2">
    <source>
        <dbReference type="ARBA" id="ARBA00012162"/>
    </source>
</evidence>
<accession>A0ABU0HAE6</accession>
<dbReference type="GO" id="GO:0032259">
    <property type="term" value="P:methylation"/>
    <property type="evidence" value="ECO:0007669"/>
    <property type="project" value="UniProtKB-KW"/>
</dbReference>
<comment type="pathway">
    <text evidence="7">Porphyrin-containing compound metabolism; siroheme biosynthesis; precorrin-2 from uroporphyrinogen III: step 1/1.</text>
</comment>
<comment type="caution">
    <text evidence="10">The sequence shown here is derived from an EMBL/GenBank/DDBJ whole genome shotgun (WGS) entry which is preliminary data.</text>
</comment>
<dbReference type="Pfam" id="PF00590">
    <property type="entry name" value="TP_methylase"/>
    <property type="match status" value="1"/>
</dbReference>
<dbReference type="PROSITE" id="PS00840">
    <property type="entry name" value="SUMT_2"/>
    <property type="match status" value="1"/>
</dbReference>
<name>A0ABU0HAE6_9HYPH</name>
<protein>
    <recommendedName>
        <fullName evidence="2">uroporphyrinogen-III C-methyltransferase</fullName>
        <ecNumber evidence="2">2.1.1.107</ecNumber>
    </recommendedName>
</protein>
<evidence type="ECO:0000259" key="9">
    <source>
        <dbReference type="Pfam" id="PF00590"/>
    </source>
</evidence>
<evidence type="ECO:0000256" key="1">
    <source>
        <dbReference type="ARBA" id="ARBA00005879"/>
    </source>
</evidence>
<dbReference type="Proteomes" id="UP001241603">
    <property type="component" value="Unassembled WGS sequence"/>
</dbReference>
<evidence type="ECO:0000256" key="5">
    <source>
        <dbReference type="ARBA" id="ARBA00022691"/>
    </source>
</evidence>
<evidence type="ECO:0000256" key="4">
    <source>
        <dbReference type="ARBA" id="ARBA00022679"/>
    </source>
</evidence>
<gene>
    <name evidence="10" type="ORF">QO014_003680</name>
</gene>
<dbReference type="NCBIfam" id="TIGR01469">
    <property type="entry name" value="cobA_cysG_Cterm"/>
    <property type="match status" value="1"/>
</dbReference>
<dbReference type="SUPFAM" id="SSF53790">
    <property type="entry name" value="Tetrapyrrole methylase"/>
    <property type="match status" value="1"/>
</dbReference>
<dbReference type="Gene3D" id="3.40.1010.10">
    <property type="entry name" value="Cobalt-precorrin-4 Transmethylase, Domain 1"/>
    <property type="match status" value="1"/>
</dbReference>
<keyword evidence="5" id="KW-0949">S-adenosyl-L-methionine</keyword>
<proteinExistence type="inferred from homology"/>
<keyword evidence="6" id="KW-0627">Porphyrin biosynthesis</keyword>
<dbReference type="InterPro" id="IPR000878">
    <property type="entry name" value="4pyrrol_Mease"/>
</dbReference>
<reference evidence="10 11" key="1">
    <citation type="submission" date="2023-07" db="EMBL/GenBank/DDBJ databases">
        <title>Genomic Encyclopedia of Type Strains, Phase IV (KMG-IV): sequencing the most valuable type-strain genomes for metagenomic binning, comparative biology and taxonomic classification.</title>
        <authorList>
            <person name="Goeker M."/>
        </authorList>
    </citation>
    <scope>NUCLEOTIDE SEQUENCE [LARGE SCALE GENOMIC DNA]</scope>
    <source>
        <strain evidence="10 11">B6-8</strain>
    </source>
</reference>
<dbReference type="CDD" id="cd11642">
    <property type="entry name" value="SUMT"/>
    <property type="match status" value="1"/>
</dbReference>
<dbReference type="RefSeq" id="WP_266350170.1">
    <property type="nucleotide sequence ID" value="NZ_JAPKNG010000005.1"/>
</dbReference>
<evidence type="ECO:0000256" key="8">
    <source>
        <dbReference type="RuleBase" id="RU003960"/>
    </source>
</evidence>
<evidence type="ECO:0000313" key="11">
    <source>
        <dbReference type="Proteomes" id="UP001241603"/>
    </source>
</evidence>
<sequence length="270" mass="27550">MAASRSLVLPAIDLPELGRGEVWLVGAGPGAPGLLTLEALNAIQQADVIVHDALIDPRVLALAKPTARFEAVGKRGGRPSADQDDISERLVVLARNGERVVRLKGGDPFVFGRGGEEVLTLAQNDVAFRVLPGLTAGLAGLTAFSIPATMRGLNQAIILATGHLGAEGGLDWPALARTGQPLVIYMAVRTIAPITEALRAGGLAPETATAIISAATTPAASILVSTLAEIADAAEAAAVAAPALLVVGSIVSFRDTLDQLATTLQTEADA</sequence>
<comment type="similarity">
    <text evidence="1 8">Belongs to the precorrin methyltransferase family.</text>
</comment>
<dbReference type="InterPro" id="IPR035996">
    <property type="entry name" value="4pyrrol_Methylase_sf"/>
</dbReference>
<dbReference type="InterPro" id="IPR050161">
    <property type="entry name" value="Siro_Cobalamin_biosynth"/>
</dbReference>
<dbReference type="EC" id="2.1.1.107" evidence="2"/>
<dbReference type="PANTHER" id="PTHR45790:SF3">
    <property type="entry name" value="S-ADENOSYL-L-METHIONINE-DEPENDENT UROPORPHYRINOGEN III METHYLTRANSFERASE, CHLOROPLASTIC"/>
    <property type="match status" value="1"/>
</dbReference>
<dbReference type="InterPro" id="IPR014776">
    <property type="entry name" value="4pyrrole_Mease_sub2"/>
</dbReference>
<dbReference type="InterPro" id="IPR003043">
    <property type="entry name" value="Uropor_MeTrfase_CS"/>
</dbReference>
<organism evidence="10 11">
    <name type="scientific">Kaistia dalseonensis</name>
    <dbReference type="NCBI Taxonomy" id="410840"/>
    <lineage>
        <taxon>Bacteria</taxon>
        <taxon>Pseudomonadati</taxon>
        <taxon>Pseudomonadota</taxon>
        <taxon>Alphaproteobacteria</taxon>
        <taxon>Hyphomicrobiales</taxon>
        <taxon>Kaistiaceae</taxon>
        <taxon>Kaistia</taxon>
    </lineage>
</organism>